<reference evidence="2" key="1">
    <citation type="submission" date="2017-09" db="EMBL/GenBank/DDBJ databases">
        <title>Depth-based differentiation of microbial function through sediment-hosted aquifers and enrichment of novel symbionts in the deep terrestrial subsurface.</title>
        <authorList>
            <person name="Probst A.J."/>
            <person name="Ladd B."/>
            <person name="Jarett J.K."/>
            <person name="Geller-Mcgrath D.E."/>
            <person name="Sieber C.M.K."/>
            <person name="Emerson J.B."/>
            <person name="Anantharaman K."/>
            <person name="Thomas B.C."/>
            <person name="Malmstrom R."/>
            <person name="Stieglmeier M."/>
            <person name="Klingl A."/>
            <person name="Woyke T."/>
            <person name="Ryan C.M."/>
            <person name="Banfield J.F."/>
        </authorList>
    </citation>
    <scope>NUCLEOTIDE SEQUENCE [LARGE SCALE GENOMIC DNA]</scope>
</reference>
<organism evidence="1 2">
    <name type="scientific">Candidatus Kuenenbacteria bacterium CG10_big_fil_rev_8_21_14_0_10_36_11</name>
    <dbReference type="NCBI Taxonomy" id="1974618"/>
    <lineage>
        <taxon>Bacteria</taxon>
        <taxon>Candidatus Kueneniibacteriota</taxon>
    </lineage>
</organism>
<dbReference type="EMBL" id="PFBP01000037">
    <property type="protein sequence ID" value="PIT89749.1"/>
    <property type="molecule type" value="Genomic_DNA"/>
</dbReference>
<keyword evidence="1" id="KW-0808">Transferase</keyword>
<evidence type="ECO:0000313" key="1">
    <source>
        <dbReference type="EMBL" id="PIT89749.1"/>
    </source>
</evidence>
<accession>A0A2M6WAB5</accession>
<dbReference type="Gene3D" id="1.10.1510.10">
    <property type="entry name" value="Uncharacterised protein YqeY/AIM41 PF09424, N-terminal domain"/>
    <property type="match status" value="1"/>
</dbReference>
<dbReference type="InterPro" id="IPR019004">
    <property type="entry name" value="YqeY/Aim41"/>
</dbReference>
<dbReference type="Proteomes" id="UP000231464">
    <property type="component" value="Unassembled WGS sequence"/>
</dbReference>
<gene>
    <name evidence="1" type="ORF">COU23_02235</name>
</gene>
<dbReference type="Gene3D" id="1.10.10.410">
    <property type="match status" value="1"/>
</dbReference>
<dbReference type="InterPro" id="IPR003789">
    <property type="entry name" value="Asn/Gln_tRNA_amidoTrase-B-like"/>
</dbReference>
<protein>
    <submittedName>
        <fullName evidence="1">Glutamyl-tRNA amidotransferase</fullName>
    </submittedName>
</protein>
<proteinExistence type="predicted"/>
<dbReference type="PANTHER" id="PTHR28055:SF1">
    <property type="entry name" value="ALTERED INHERITANCE OF MITOCHONDRIA PROTEIN 41, MITOCHONDRIAL"/>
    <property type="match status" value="1"/>
</dbReference>
<dbReference type="InterPro" id="IPR023168">
    <property type="entry name" value="GatB_Yqey_C_2"/>
</dbReference>
<dbReference type="PANTHER" id="PTHR28055">
    <property type="entry name" value="ALTERED INHERITANCE OF MITOCHONDRIA PROTEIN 41, MITOCHONDRIAL"/>
    <property type="match status" value="1"/>
</dbReference>
<comment type="caution">
    <text evidence="1">The sequence shown here is derived from an EMBL/GenBank/DDBJ whole genome shotgun (WGS) entry which is preliminary data.</text>
</comment>
<dbReference type="AlphaFoldDB" id="A0A2M6WAB5"/>
<sequence>MLTVQIYTDLKLAMKNKDVLKVSVLRMLIAAFNNEAINLMKKDEGLSDEEAIKVLKKEAKKRKDSIEQFTAGNRPELAKKENEELKILSVYLPAEMSEEDLKKIVAEVIAEMGEVSPSQFGMVMKAVMAKTAGKADGGMASKVVKEVLK</sequence>
<dbReference type="InterPro" id="IPR042184">
    <property type="entry name" value="YqeY/Aim41_N"/>
</dbReference>
<dbReference type="SUPFAM" id="SSF89095">
    <property type="entry name" value="GatB/YqeY motif"/>
    <property type="match status" value="1"/>
</dbReference>
<dbReference type="Pfam" id="PF09424">
    <property type="entry name" value="YqeY"/>
    <property type="match status" value="1"/>
</dbReference>
<evidence type="ECO:0000313" key="2">
    <source>
        <dbReference type="Proteomes" id="UP000231464"/>
    </source>
</evidence>
<name>A0A2M6WAB5_9BACT</name>
<dbReference type="GO" id="GO:0016740">
    <property type="term" value="F:transferase activity"/>
    <property type="evidence" value="ECO:0007669"/>
    <property type="project" value="UniProtKB-KW"/>
</dbReference>
<dbReference type="GO" id="GO:0016884">
    <property type="term" value="F:carbon-nitrogen ligase activity, with glutamine as amido-N-donor"/>
    <property type="evidence" value="ECO:0007669"/>
    <property type="project" value="InterPro"/>
</dbReference>